<dbReference type="SUPFAM" id="SSF53850">
    <property type="entry name" value="Periplasmic binding protein-like II"/>
    <property type="match status" value="1"/>
</dbReference>
<dbReference type="RefSeq" id="WP_394844850.1">
    <property type="nucleotide sequence ID" value="NZ_CP089982.1"/>
</dbReference>
<dbReference type="PANTHER" id="PTHR30126">
    <property type="entry name" value="HTH-TYPE TRANSCRIPTIONAL REGULATOR"/>
    <property type="match status" value="1"/>
</dbReference>
<evidence type="ECO:0000256" key="1">
    <source>
        <dbReference type="ARBA" id="ARBA00009437"/>
    </source>
</evidence>
<evidence type="ECO:0000256" key="3">
    <source>
        <dbReference type="ARBA" id="ARBA00023125"/>
    </source>
</evidence>
<dbReference type="SUPFAM" id="SSF46785">
    <property type="entry name" value="Winged helix' DNA-binding domain"/>
    <property type="match status" value="1"/>
</dbReference>
<dbReference type="CDD" id="cd05466">
    <property type="entry name" value="PBP2_LTTR_substrate"/>
    <property type="match status" value="1"/>
</dbReference>
<protein>
    <submittedName>
        <fullName evidence="6">LysR family transcriptional regulator</fullName>
    </submittedName>
</protein>
<dbReference type="Gene3D" id="3.40.190.10">
    <property type="entry name" value="Periplasmic binding protein-like II"/>
    <property type="match status" value="2"/>
</dbReference>
<comment type="similarity">
    <text evidence="1">Belongs to the LysR transcriptional regulatory family.</text>
</comment>
<keyword evidence="3" id="KW-0238">DNA-binding</keyword>
<dbReference type="InterPro" id="IPR036388">
    <property type="entry name" value="WH-like_DNA-bd_sf"/>
</dbReference>
<keyword evidence="2" id="KW-0805">Transcription regulation</keyword>
<reference evidence="6 7" key="1">
    <citation type="submission" date="2021-12" db="EMBL/GenBank/DDBJ databases">
        <title>Discovery of the Pendulisporaceae a myxobacterial family with distinct sporulation behavior and unique specialized metabolism.</title>
        <authorList>
            <person name="Garcia R."/>
            <person name="Popoff A."/>
            <person name="Bader C.D."/>
            <person name="Loehr J."/>
            <person name="Walesch S."/>
            <person name="Walt C."/>
            <person name="Boldt J."/>
            <person name="Bunk B."/>
            <person name="Haeckl F.J.F.P.J."/>
            <person name="Gunesch A.P."/>
            <person name="Birkelbach J."/>
            <person name="Nuebel U."/>
            <person name="Pietschmann T."/>
            <person name="Bach T."/>
            <person name="Mueller R."/>
        </authorList>
    </citation>
    <scope>NUCLEOTIDE SEQUENCE [LARGE SCALE GENOMIC DNA]</scope>
    <source>
        <strain evidence="6 7">MSr12523</strain>
    </source>
</reference>
<dbReference type="Proteomes" id="UP001379533">
    <property type="component" value="Chromosome"/>
</dbReference>
<gene>
    <name evidence="6" type="ORF">LZC95_48360</name>
</gene>
<accession>A0ABZ2K6C8</accession>
<dbReference type="PROSITE" id="PS50931">
    <property type="entry name" value="HTH_LYSR"/>
    <property type="match status" value="1"/>
</dbReference>
<name>A0ABZ2K6C8_9BACT</name>
<dbReference type="PANTHER" id="PTHR30126:SF25">
    <property type="entry name" value="HTH-TYPE TRANSCRIPTIONAL REGULATOR METR"/>
    <property type="match status" value="1"/>
</dbReference>
<dbReference type="InterPro" id="IPR036390">
    <property type="entry name" value="WH_DNA-bd_sf"/>
</dbReference>
<keyword evidence="4" id="KW-0804">Transcription</keyword>
<evidence type="ECO:0000256" key="2">
    <source>
        <dbReference type="ARBA" id="ARBA00023015"/>
    </source>
</evidence>
<dbReference type="Pfam" id="PF00126">
    <property type="entry name" value="HTH_1"/>
    <property type="match status" value="1"/>
</dbReference>
<evidence type="ECO:0000259" key="5">
    <source>
        <dbReference type="PROSITE" id="PS50931"/>
    </source>
</evidence>
<feature type="domain" description="HTH lysR-type" evidence="5">
    <location>
        <begin position="9"/>
        <end position="66"/>
    </location>
</feature>
<dbReference type="EMBL" id="CP089982">
    <property type="protein sequence ID" value="WXA94248.1"/>
    <property type="molecule type" value="Genomic_DNA"/>
</dbReference>
<evidence type="ECO:0000256" key="4">
    <source>
        <dbReference type="ARBA" id="ARBA00023163"/>
    </source>
</evidence>
<proteinExistence type="inferred from homology"/>
<keyword evidence="7" id="KW-1185">Reference proteome</keyword>
<organism evidence="6 7">
    <name type="scientific">Pendulispora brunnea</name>
    <dbReference type="NCBI Taxonomy" id="2905690"/>
    <lineage>
        <taxon>Bacteria</taxon>
        <taxon>Pseudomonadati</taxon>
        <taxon>Myxococcota</taxon>
        <taxon>Myxococcia</taxon>
        <taxon>Myxococcales</taxon>
        <taxon>Sorangiineae</taxon>
        <taxon>Pendulisporaceae</taxon>
        <taxon>Pendulispora</taxon>
    </lineage>
</organism>
<evidence type="ECO:0000313" key="7">
    <source>
        <dbReference type="Proteomes" id="UP001379533"/>
    </source>
</evidence>
<evidence type="ECO:0000313" key="6">
    <source>
        <dbReference type="EMBL" id="WXA94248.1"/>
    </source>
</evidence>
<dbReference type="Gene3D" id="1.10.10.10">
    <property type="entry name" value="Winged helix-like DNA-binding domain superfamily/Winged helix DNA-binding domain"/>
    <property type="match status" value="1"/>
</dbReference>
<sequence length="319" mass="34871">MLLIGSPPLDVRDLQVVLAIASAGSTAAASPTLNLTQSAVSRALSLAEERLGAPIFERTGRGLTPTPAGQRLIAGARPVLAQLAELVESARALAVAPTRLRIVCECYTAYRWLPSVLRRLHESYPKVDVTLAIEHTHDPVAALVAGEVDMALLTMARVRGRLRELPLFSDEVVFVVAASHPLAAQRSITARDLCEHLLISSHTPEAETRWFMTRLFGRRRPKLDFLRLPLTEAIVDAARAGMGIAVLSEWIASGYLDRTDLVAKRLSSAPLRRPWRLAFRDEVAGAAQRLASALERAAPHMYKGDARTRRTGDAALIRY</sequence>
<dbReference type="Pfam" id="PF03466">
    <property type="entry name" value="LysR_substrate"/>
    <property type="match status" value="1"/>
</dbReference>
<dbReference type="InterPro" id="IPR000847">
    <property type="entry name" value="LysR_HTH_N"/>
</dbReference>
<dbReference type="InterPro" id="IPR005119">
    <property type="entry name" value="LysR_subst-bd"/>
</dbReference>